<reference evidence="4" key="1">
    <citation type="submission" date="2011-06" db="EMBL/GenBank/DDBJ databases">
        <title>The complete genome of chromosome of Runella slithyformis DSM 19594.</title>
        <authorList>
            <consortium name="US DOE Joint Genome Institute (JGI-PGF)"/>
            <person name="Lucas S."/>
            <person name="Han J."/>
            <person name="Lapidus A."/>
            <person name="Bruce D."/>
            <person name="Goodwin L."/>
            <person name="Pitluck S."/>
            <person name="Peters L."/>
            <person name="Kyrpides N."/>
            <person name="Mavromatis K."/>
            <person name="Ivanova N."/>
            <person name="Ovchinnikova G."/>
            <person name="Zhang X."/>
            <person name="Misra M."/>
            <person name="Detter J.C."/>
            <person name="Tapia R."/>
            <person name="Han C."/>
            <person name="Land M."/>
            <person name="Hauser L."/>
            <person name="Markowitz V."/>
            <person name="Cheng J.-F."/>
            <person name="Hugenholtz P."/>
            <person name="Woyke T."/>
            <person name="Wu D."/>
            <person name="Tindall B."/>
            <person name="Faehrich R."/>
            <person name="Brambilla E."/>
            <person name="Klenk H.-P."/>
            <person name="Eisen J.A."/>
        </authorList>
    </citation>
    <scope>NUCLEOTIDE SEQUENCE [LARGE SCALE GENOMIC DNA]</scope>
    <source>
        <strain evidence="4">ATCC 29530 / DSM 19594 / LMG 11500 / NCIMB 11436 / LSU 4</strain>
    </source>
</reference>
<name>A0A7U3ZG95_RUNSL</name>
<keyword evidence="1" id="KW-0732">Signal</keyword>
<feature type="domain" description="DUF4412" evidence="2">
    <location>
        <begin position="22"/>
        <end position="208"/>
    </location>
</feature>
<sequence length="242" mass="26661">MKQLLITIAVLLGVISAQAQQGTIEYKMTMSGQGQSNVSTSKMQFASGKVRLETNLAMPGISHKQVMLMLPDKPNTMVMLNEASKTYTEVTTKSAANDPNAAKVTVKVVGKEKLQNLNCTHIVVTMSNRPMDMWTTKDIAGYEGMMGYWKSSMSGGNDQMYNELKKAGAEGFVVKTQLKNPEGGMTMDLVKYDTKPVSAAVFTIPSDYKKGVSFDPEKIKNMTPAERRKAMEQMMKQYGGKQ</sequence>
<feature type="signal peptide" evidence="1">
    <location>
        <begin position="1"/>
        <end position="19"/>
    </location>
</feature>
<evidence type="ECO:0000259" key="2">
    <source>
        <dbReference type="Pfam" id="PF14371"/>
    </source>
</evidence>
<dbReference type="Proteomes" id="UP000000493">
    <property type="component" value="Chromosome"/>
</dbReference>
<protein>
    <recommendedName>
        <fullName evidence="2">DUF4412 domain-containing protein</fullName>
    </recommendedName>
</protein>
<reference evidence="3 4" key="2">
    <citation type="journal article" date="2012" name="Stand. Genomic Sci.">
        <title>Complete genome sequence of the aquatic bacterium Runella slithyformis type strain (LSU 4(T)).</title>
        <authorList>
            <person name="Copeland A."/>
            <person name="Zhang X."/>
            <person name="Misra M."/>
            <person name="Lapidus A."/>
            <person name="Nolan M."/>
            <person name="Lucas S."/>
            <person name="Deshpande S."/>
            <person name="Cheng J.F."/>
            <person name="Tapia R."/>
            <person name="Goodwin L.A."/>
            <person name="Pitluck S."/>
            <person name="Liolios K."/>
            <person name="Pagani I."/>
            <person name="Ivanova N."/>
            <person name="Mikhailova N."/>
            <person name="Pati A."/>
            <person name="Chen A."/>
            <person name="Palaniappan K."/>
            <person name="Land M."/>
            <person name="Hauser L."/>
            <person name="Pan C."/>
            <person name="Jeffries C.D."/>
            <person name="Detter J.C."/>
            <person name="Brambilla E.M."/>
            <person name="Rohde M."/>
            <person name="Djao O.D."/>
            <person name="Goker M."/>
            <person name="Sikorski J."/>
            <person name="Tindall B.J."/>
            <person name="Woyke T."/>
            <person name="Bristow J."/>
            <person name="Eisen J.A."/>
            <person name="Markowitz V."/>
            <person name="Hugenholtz P."/>
            <person name="Kyrpides N.C."/>
            <person name="Klenk H.P."/>
            <person name="Mavromatis K."/>
        </authorList>
    </citation>
    <scope>NUCLEOTIDE SEQUENCE [LARGE SCALE GENOMIC DNA]</scope>
    <source>
        <strain evidence="4">ATCC 29530 / DSM 19594 / LMG 11500 / NCIMB 11436 / LSU 4</strain>
    </source>
</reference>
<dbReference type="Pfam" id="PF14371">
    <property type="entry name" value="DUF4412"/>
    <property type="match status" value="1"/>
</dbReference>
<dbReference type="AlphaFoldDB" id="A0A7U3ZG95"/>
<proteinExistence type="predicted"/>
<evidence type="ECO:0000313" key="4">
    <source>
        <dbReference type="Proteomes" id="UP000000493"/>
    </source>
</evidence>
<organism evidence="3 4">
    <name type="scientific">Runella slithyformis (strain ATCC 29530 / DSM 19594 / LMG 11500 / NCIMB 11436 / LSU 4)</name>
    <dbReference type="NCBI Taxonomy" id="761193"/>
    <lineage>
        <taxon>Bacteria</taxon>
        <taxon>Pseudomonadati</taxon>
        <taxon>Bacteroidota</taxon>
        <taxon>Cytophagia</taxon>
        <taxon>Cytophagales</taxon>
        <taxon>Spirosomataceae</taxon>
        <taxon>Runella</taxon>
    </lineage>
</organism>
<dbReference type="EMBL" id="CP002859">
    <property type="protein sequence ID" value="AEI46671.1"/>
    <property type="molecule type" value="Genomic_DNA"/>
</dbReference>
<dbReference type="KEGG" id="rsi:Runsl_0214"/>
<accession>A0A7U3ZG95</accession>
<dbReference type="InterPro" id="IPR025524">
    <property type="entry name" value="DUF4412"/>
</dbReference>
<feature type="chain" id="PRO_5031376600" description="DUF4412 domain-containing protein" evidence="1">
    <location>
        <begin position="20"/>
        <end position="242"/>
    </location>
</feature>
<evidence type="ECO:0000256" key="1">
    <source>
        <dbReference type="SAM" id="SignalP"/>
    </source>
</evidence>
<keyword evidence="4" id="KW-1185">Reference proteome</keyword>
<evidence type="ECO:0000313" key="3">
    <source>
        <dbReference type="EMBL" id="AEI46671.1"/>
    </source>
</evidence>
<gene>
    <name evidence="3" type="ordered locus">Runsl_0214</name>
</gene>
<dbReference type="RefSeq" id="WP_013925996.1">
    <property type="nucleotide sequence ID" value="NC_015703.1"/>
</dbReference>